<dbReference type="EMBL" id="VHSH01000009">
    <property type="protein sequence ID" value="TQV75834.1"/>
    <property type="molecule type" value="Genomic_DNA"/>
</dbReference>
<reference evidence="2 3" key="1">
    <citation type="submission" date="2019-06" db="EMBL/GenBank/DDBJ databases">
        <title>Whole genome sequence for Rhodospirillaceae sp. R148.</title>
        <authorList>
            <person name="Wang G."/>
        </authorList>
    </citation>
    <scope>NUCLEOTIDE SEQUENCE [LARGE SCALE GENOMIC DNA]</scope>
    <source>
        <strain evidence="2 3">R148</strain>
    </source>
</reference>
<evidence type="ECO:0000256" key="1">
    <source>
        <dbReference type="ARBA" id="ARBA00007068"/>
    </source>
</evidence>
<dbReference type="GO" id="GO:0004177">
    <property type="term" value="F:aminopeptidase activity"/>
    <property type="evidence" value="ECO:0007669"/>
    <property type="project" value="TreeGrafter"/>
</dbReference>
<dbReference type="OrthoDB" id="9770388at2"/>
<dbReference type="PANTHER" id="PTHR36512">
    <property type="entry name" value="D-AMINOPEPTIDASE"/>
    <property type="match status" value="1"/>
</dbReference>
<sequence>MPSARDLGLEIGSLPPGPLNAITDVEGVAVGQVTLSAGAVQTGVTAILPHGGSLFREKLPAAVRVFNGFGKSIGFVQIEELGTLESPLILTNTLSVGTAAEALVGYMLAQNPEIGAATGTVNPVVLECNDGAWLNDIRGLHVKSGHVAEALAAAVPGSFAQGAVGAGTGMSAYGLKGGIGSASRLIRISGQDYRLGALVLSNMGRLQDLCVAGRALGSLISERMKQEASPPEQGSIIVILATDAPLSDRQLRRLAGRAGAGIARTGSHFGSGSGDIALAFSTAQRIPHSQPKESLLQLSQVHEDGLDPLFCAVIESTEEAILNSMLQATATAGREGRSRASLADFPDLLVAR</sequence>
<name>A0A545TF24_9PROT</name>
<comment type="similarity">
    <text evidence="1">Belongs to the peptidase S58 family.</text>
</comment>
<evidence type="ECO:0000313" key="3">
    <source>
        <dbReference type="Proteomes" id="UP000315252"/>
    </source>
</evidence>
<organism evidence="2 3">
    <name type="scientific">Denitrobaculum tricleocarpae</name>
    <dbReference type="NCBI Taxonomy" id="2591009"/>
    <lineage>
        <taxon>Bacteria</taxon>
        <taxon>Pseudomonadati</taxon>
        <taxon>Pseudomonadota</taxon>
        <taxon>Alphaproteobacteria</taxon>
        <taxon>Rhodospirillales</taxon>
        <taxon>Rhodospirillaceae</taxon>
        <taxon>Denitrobaculum</taxon>
    </lineage>
</organism>
<dbReference type="InterPro" id="IPR016117">
    <property type="entry name" value="ArgJ-like_dom_sf"/>
</dbReference>
<dbReference type="Proteomes" id="UP000315252">
    <property type="component" value="Unassembled WGS sequence"/>
</dbReference>
<proteinExistence type="inferred from homology"/>
<gene>
    <name evidence="2" type="ORF">FKG95_23270</name>
</gene>
<dbReference type="Pfam" id="PF03576">
    <property type="entry name" value="Peptidase_S58"/>
    <property type="match status" value="1"/>
</dbReference>
<protein>
    <submittedName>
        <fullName evidence="2">P1 family peptidase</fullName>
    </submittedName>
</protein>
<dbReference type="InterPro" id="IPR005321">
    <property type="entry name" value="Peptidase_S58_DmpA"/>
</dbReference>
<evidence type="ECO:0000313" key="2">
    <source>
        <dbReference type="EMBL" id="TQV75834.1"/>
    </source>
</evidence>
<dbReference type="PANTHER" id="PTHR36512:SF3">
    <property type="entry name" value="BLR5678 PROTEIN"/>
    <property type="match status" value="1"/>
</dbReference>
<dbReference type="CDD" id="cd02253">
    <property type="entry name" value="DmpA"/>
    <property type="match status" value="1"/>
</dbReference>
<dbReference type="AlphaFoldDB" id="A0A545TF24"/>
<accession>A0A545TF24</accession>
<dbReference type="SUPFAM" id="SSF56266">
    <property type="entry name" value="DmpA/ArgJ-like"/>
    <property type="match status" value="1"/>
</dbReference>
<dbReference type="RefSeq" id="WP_142898821.1">
    <property type="nucleotide sequence ID" value="NZ_ML660060.1"/>
</dbReference>
<dbReference type="Gene3D" id="3.60.70.12">
    <property type="entry name" value="L-amino peptidase D-ALA esterase/amidase"/>
    <property type="match status" value="1"/>
</dbReference>
<keyword evidence="3" id="KW-1185">Reference proteome</keyword>
<comment type="caution">
    <text evidence="2">The sequence shown here is derived from an EMBL/GenBank/DDBJ whole genome shotgun (WGS) entry which is preliminary data.</text>
</comment>